<keyword evidence="4" id="KW-1185">Reference proteome</keyword>
<evidence type="ECO:0000313" key="3">
    <source>
        <dbReference type="EnsemblMetazoa" id="AALFPA23_012189.P17394"/>
    </source>
</evidence>
<accession>A0ABM1YU55</accession>
<feature type="region of interest" description="Disordered" evidence="1">
    <location>
        <begin position="56"/>
        <end position="110"/>
    </location>
</feature>
<sequence>MKHQQVVPDYSAMVQTSGTVLCLVFSGWVLFRLVQAVFWLPGYLEQSQGKLYEQIERKDAAQKPSTKKAKAKDSDAEEENDDGEALVETSEEKGNDDANEREKTGNKKEN</sequence>
<feature type="compositionally biased region" description="Acidic residues" evidence="1">
    <location>
        <begin position="75"/>
        <end position="85"/>
    </location>
</feature>
<keyword evidence="2" id="KW-1133">Transmembrane helix</keyword>
<dbReference type="Proteomes" id="UP000069940">
    <property type="component" value="Unassembled WGS sequence"/>
</dbReference>
<keyword evidence="2" id="KW-0472">Membrane</keyword>
<dbReference type="EnsemblMetazoa" id="AALFPA23_012189.R17394">
    <property type="protein sequence ID" value="AALFPA23_012189.P17394"/>
    <property type="gene ID" value="AALFPA23_012189"/>
</dbReference>
<evidence type="ECO:0000313" key="4">
    <source>
        <dbReference type="Proteomes" id="UP000069940"/>
    </source>
</evidence>
<evidence type="ECO:0000256" key="2">
    <source>
        <dbReference type="SAM" id="Phobius"/>
    </source>
</evidence>
<reference evidence="3" key="2">
    <citation type="submission" date="2025-05" db="UniProtKB">
        <authorList>
            <consortium name="EnsemblMetazoa"/>
        </authorList>
    </citation>
    <scope>IDENTIFICATION</scope>
    <source>
        <strain evidence="3">Foshan</strain>
    </source>
</reference>
<feature type="transmembrane region" description="Helical" evidence="2">
    <location>
        <begin position="12"/>
        <end position="31"/>
    </location>
</feature>
<feature type="compositionally biased region" description="Basic and acidic residues" evidence="1">
    <location>
        <begin position="90"/>
        <end position="110"/>
    </location>
</feature>
<evidence type="ECO:0008006" key="5">
    <source>
        <dbReference type="Google" id="ProtNLM"/>
    </source>
</evidence>
<name>A0ABM1YU55_AEDAL</name>
<evidence type="ECO:0000256" key="1">
    <source>
        <dbReference type="SAM" id="MobiDB-lite"/>
    </source>
</evidence>
<proteinExistence type="predicted"/>
<organism evidence="3 4">
    <name type="scientific">Aedes albopictus</name>
    <name type="common">Asian tiger mosquito</name>
    <name type="synonym">Stegomyia albopicta</name>
    <dbReference type="NCBI Taxonomy" id="7160"/>
    <lineage>
        <taxon>Eukaryota</taxon>
        <taxon>Metazoa</taxon>
        <taxon>Ecdysozoa</taxon>
        <taxon>Arthropoda</taxon>
        <taxon>Hexapoda</taxon>
        <taxon>Insecta</taxon>
        <taxon>Pterygota</taxon>
        <taxon>Neoptera</taxon>
        <taxon>Endopterygota</taxon>
        <taxon>Diptera</taxon>
        <taxon>Nematocera</taxon>
        <taxon>Culicoidea</taxon>
        <taxon>Culicidae</taxon>
        <taxon>Culicinae</taxon>
        <taxon>Aedini</taxon>
        <taxon>Aedes</taxon>
        <taxon>Stegomyia</taxon>
    </lineage>
</organism>
<reference evidence="4" key="1">
    <citation type="journal article" date="2015" name="Proc. Natl. Acad. Sci. U.S.A.">
        <title>Genome sequence of the Asian Tiger mosquito, Aedes albopictus, reveals insights into its biology, genetics, and evolution.</title>
        <authorList>
            <person name="Chen X.G."/>
            <person name="Jiang X."/>
            <person name="Gu J."/>
            <person name="Xu M."/>
            <person name="Wu Y."/>
            <person name="Deng Y."/>
            <person name="Zhang C."/>
            <person name="Bonizzoni M."/>
            <person name="Dermauw W."/>
            <person name="Vontas J."/>
            <person name="Armbruster P."/>
            <person name="Huang X."/>
            <person name="Yang Y."/>
            <person name="Zhang H."/>
            <person name="He W."/>
            <person name="Peng H."/>
            <person name="Liu Y."/>
            <person name="Wu K."/>
            <person name="Chen J."/>
            <person name="Lirakis M."/>
            <person name="Topalis P."/>
            <person name="Van Leeuwen T."/>
            <person name="Hall A.B."/>
            <person name="Jiang X."/>
            <person name="Thorpe C."/>
            <person name="Mueller R.L."/>
            <person name="Sun C."/>
            <person name="Waterhouse R.M."/>
            <person name="Yan G."/>
            <person name="Tu Z.J."/>
            <person name="Fang X."/>
            <person name="James A.A."/>
        </authorList>
    </citation>
    <scope>NUCLEOTIDE SEQUENCE [LARGE SCALE GENOMIC DNA]</scope>
    <source>
        <strain evidence="4">Foshan</strain>
    </source>
</reference>
<gene>
    <name evidence="3" type="primary">109421993</name>
</gene>
<protein>
    <recommendedName>
        <fullName evidence="5">Secreted protein</fullName>
    </recommendedName>
</protein>
<keyword evidence="2" id="KW-0812">Transmembrane</keyword>